<dbReference type="Proteomes" id="UP000274131">
    <property type="component" value="Unassembled WGS sequence"/>
</dbReference>
<accession>A0A0N4V0Y9</accession>
<keyword evidence="3" id="KW-1185">Reference proteome</keyword>
<organism evidence="4">
    <name type="scientific">Enterobius vermicularis</name>
    <name type="common">Human pinworm</name>
    <dbReference type="NCBI Taxonomy" id="51028"/>
    <lineage>
        <taxon>Eukaryota</taxon>
        <taxon>Metazoa</taxon>
        <taxon>Ecdysozoa</taxon>
        <taxon>Nematoda</taxon>
        <taxon>Chromadorea</taxon>
        <taxon>Rhabditida</taxon>
        <taxon>Spirurina</taxon>
        <taxon>Oxyuridomorpha</taxon>
        <taxon>Oxyuroidea</taxon>
        <taxon>Oxyuridae</taxon>
        <taxon>Enterobius</taxon>
    </lineage>
</organism>
<dbReference type="Gene3D" id="1.10.150.50">
    <property type="entry name" value="Transcription Factor, Ets-1"/>
    <property type="match status" value="1"/>
</dbReference>
<dbReference type="EMBL" id="UXUI01007559">
    <property type="protein sequence ID" value="VDD88163.1"/>
    <property type="molecule type" value="Genomic_DNA"/>
</dbReference>
<feature type="region of interest" description="Disordered" evidence="1">
    <location>
        <begin position="514"/>
        <end position="577"/>
    </location>
</feature>
<dbReference type="AlphaFoldDB" id="A0A0N4V0Y9"/>
<feature type="compositionally biased region" description="Basic and acidic residues" evidence="1">
    <location>
        <begin position="535"/>
        <end position="547"/>
    </location>
</feature>
<dbReference type="InterPro" id="IPR013761">
    <property type="entry name" value="SAM/pointed_sf"/>
</dbReference>
<protein>
    <submittedName>
        <fullName evidence="4">SAM domain-containing protein</fullName>
    </submittedName>
</protein>
<feature type="compositionally biased region" description="Basic and acidic residues" evidence="1">
    <location>
        <begin position="514"/>
        <end position="525"/>
    </location>
</feature>
<feature type="compositionally biased region" description="Polar residues" evidence="1">
    <location>
        <begin position="548"/>
        <end position="567"/>
    </location>
</feature>
<reference evidence="2 3" key="2">
    <citation type="submission" date="2018-10" db="EMBL/GenBank/DDBJ databases">
        <authorList>
            <consortium name="Pathogen Informatics"/>
        </authorList>
    </citation>
    <scope>NUCLEOTIDE SEQUENCE [LARGE SCALE GENOMIC DNA]</scope>
</reference>
<proteinExistence type="predicted"/>
<reference evidence="4" key="1">
    <citation type="submission" date="2017-02" db="UniProtKB">
        <authorList>
            <consortium name="WormBaseParasite"/>
        </authorList>
    </citation>
    <scope>IDENTIFICATION</scope>
</reference>
<feature type="region of interest" description="Disordered" evidence="1">
    <location>
        <begin position="356"/>
        <end position="380"/>
    </location>
</feature>
<dbReference type="SUPFAM" id="SSF47769">
    <property type="entry name" value="SAM/Pointed domain"/>
    <property type="match status" value="1"/>
</dbReference>
<evidence type="ECO:0000256" key="1">
    <source>
        <dbReference type="SAM" id="MobiDB-lite"/>
    </source>
</evidence>
<dbReference type="WBParaSite" id="EVEC_0000359801-mRNA-1">
    <property type="protein sequence ID" value="EVEC_0000359801-mRNA-1"/>
    <property type="gene ID" value="EVEC_0000359801"/>
</dbReference>
<name>A0A0N4V0Y9_ENTVE</name>
<evidence type="ECO:0000313" key="3">
    <source>
        <dbReference type="Proteomes" id="UP000274131"/>
    </source>
</evidence>
<evidence type="ECO:0000313" key="4">
    <source>
        <dbReference type="WBParaSite" id="EVEC_0000359801-mRNA-1"/>
    </source>
</evidence>
<dbReference type="OrthoDB" id="5850258at2759"/>
<sequence>MGLIVKNNSTYVIRDNEGRWFLLQTNAAAGTTASESRVHQVLQQHLQQNSLQRLTSQLIRSSFVIGNVTLGQLAMSSVQKPPSTITVSNSAPHLPSVTSGNGTVIPISHPRSGTYPSATSIVPSYPQPAVLSHCQDIGISSHPLVSCIESEQTVDGDSDVSSINNVNLDSVNASLIPMPKMYKDSSEAKEGQVCDNSKFMHEAACTSSLIGCSISRNFPQINSLASGTPQQLLPVFHQQQNLPHFVPQPRFTQLRTRTNGDVARGVENEPPFIECHGESKEAHKVRLLFLREAEAFRGKLGPQREVIHSVDGQEILESDTPFLPMPPVPLEEWISRRPRELKKRVFCKNKSLDDEDNTDINFPKAEERGPCPSGSKTQVLSRSICDSLKRPERDSEMKKKKRRANKIDGVFQANLGTIQNHLHSVTEGYIKNGDAKVELNDTEVVANNGNDVATSPYLNTSEGGVAIKGGKDKFSSSRGGIKEKKRKVRLLGKRSQEGIKIKQLTPETFEKEVEKQPANHKEIQKITDCLPQDSGEDKRGRDFHPEKTCSNSEPVNPAETSLNSSVESGGDLELGMGNITLSDEDLDVERWRNLGESSLQQTENKNRNSVTVSSSTTVIPSFAGATYTPPNHSGFVLPDTHQRPVRTLILKMGTVAESDGPRGSAMFHNSDHSTSGEVCHETSRKSSAVYTPPVPNFVVRTPQVSDTQVPPPHLVLPPEHASSAYAPTILDRSISGGFHPTNGPDFLKQDPRNWSCDEVATWVTRVTGSSGIGEKFRNQDVDGQSLLLMAESEGGISAILTQKLLLKLGPVLKLEKALKDLIAKNSD</sequence>
<dbReference type="STRING" id="51028.A0A0N4V0Y9"/>
<gene>
    <name evidence="2" type="ORF">EVEC_LOCUS3306</name>
</gene>
<evidence type="ECO:0000313" key="2">
    <source>
        <dbReference type="EMBL" id="VDD88163.1"/>
    </source>
</evidence>